<dbReference type="PANTHER" id="PTHR48012">
    <property type="entry name" value="STERILE20-LIKE KINASE, ISOFORM B-RELATED"/>
    <property type="match status" value="1"/>
</dbReference>
<comment type="catalytic activity">
    <reaction evidence="9">
        <text>L-seryl-[protein] + ATP = O-phospho-L-seryl-[protein] + ADP + H(+)</text>
        <dbReference type="Rhea" id="RHEA:17989"/>
        <dbReference type="Rhea" id="RHEA-COMP:9863"/>
        <dbReference type="Rhea" id="RHEA-COMP:11604"/>
        <dbReference type="ChEBI" id="CHEBI:15378"/>
        <dbReference type="ChEBI" id="CHEBI:29999"/>
        <dbReference type="ChEBI" id="CHEBI:30616"/>
        <dbReference type="ChEBI" id="CHEBI:83421"/>
        <dbReference type="ChEBI" id="CHEBI:456216"/>
        <dbReference type="EC" id="2.7.11.1"/>
    </reaction>
</comment>
<dbReference type="Proteomes" id="UP000813463">
    <property type="component" value="Chromosome 4"/>
</dbReference>
<dbReference type="RefSeq" id="XP_021859642.1">
    <property type="nucleotide sequence ID" value="XM_022003950.2"/>
</dbReference>
<dbReference type="InterPro" id="IPR011009">
    <property type="entry name" value="Kinase-like_dom_sf"/>
</dbReference>
<organism evidence="13 14">
    <name type="scientific">Spinacia oleracea</name>
    <name type="common">Spinach</name>
    <dbReference type="NCBI Taxonomy" id="3562"/>
    <lineage>
        <taxon>Eukaryota</taxon>
        <taxon>Viridiplantae</taxon>
        <taxon>Streptophyta</taxon>
        <taxon>Embryophyta</taxon>
        <taxon>Tracheophyta</taxon>
        <taxon>Spermatophyta</taxon>
        <taxon>Magnoliopsida</taxon>
        <taxon>eudicotyledons</taxon>
        <taxon>Gunneridae</taxon>
        <taxon>Pentapetalae</taxon>
        <taxon>Caryophyllales</taxon>
        <taxon>Chenopodiaceae</taxon>
        <taxon>Chenopodioideae</taxon>
        <taxon>Anserineae</taxon>
        <taxon>Spinacia</taxon>
    </lineage>
</organism>
<evidence type="ECO:0000256" key="9">
    <source>
        <dbReference type="ARBA" id="ARBA00048679"/>
    </source>
</evidence>
<evidence type="ECO:0000256" key="7">
    <source>
        <dbReference type="ARBA" id="ARBA00022840"/>
    </source>
</evidence>
<name>A0A9R0J1Q9_SPIOL</name>
<dbReference type="InterPro" id="IPR000719">
    <property type="entry name" value="Prot_kinase_dom"/>
</dbReference>
<dbReference type="InterPro" id="IPR050629">
    <property type="entry name" value="STE20/SPS1-PAK"/>
</dbReference>
<feature type="compositionally biased region" description="Basic and acidic residues" evidence="11">
    <location>
        <begin position="359"/>
        <end position="376"/>
    </location>
</feature>
<sequence>MADVAAFIEAAGSRFGDLELIGRGSFGDVYKGFDKELNKLVAIKVIDLEESEDDIEDIQKEISVLSQCRSQYITEYYGSYLHQTKLWIIMEYMAGGSVADLLQSGPPLDEISIACILRDLLHAIDYLHAEGKIHRDIKAANILLTENGDVKVADFGVSAQLTKTISRRKTFVGTPFWMAPEVIQNSEGYNEKADIWSMGITAIEMAKGEPPLADLHPMRVLFIIPRENPPQLDEHFSRPMKEFVSLCLRKVPTERPNAKELLKHRFIRNARRSPRLLERIRERPKYHVKEDVENVRNGLRAFAEGSGTVKVTKEPRKEETVRASNQGKTLRNAGWDFSIGGSQSTGTVRSAVRLPPVRAKREENINNEASPRRPSDGDNQWVSASGNGLYESSEVSLGRYSRDEEKQNNFHEYEDGSSTGSGTVVVRSPRGNQSPFRSDQSTLSGSTYASFEDASTSGTIVVRGQRDDPESPRTPKSKLGMPERSSTSSFEDSATNLSEARAAMQKGLRKGFTRERPAVNKASKDMQENRRTDQLSNNSESPSREYLDAQKSFLRSRPTSDDEENAKFSVVTSSASLSALLIPSVKEVVADDSEGCALAVRNALIDMERTKPGSSEVLVNRLLHRLGSSRDPSLKDLQELAVHIFSTSEKALDHSQNDADSKKKIQSKEFLSNPNISPLARFLLSRWHGQASHDLNPT</sequence>
<feature type="region of interest" description="Disordered" evidence="11">
    <location>
        <begin position="334"/>
        <end position="547"/>
    </location>
</feature>
<feature type="compositionally biased region" description="Basic and acidic residues" evidence="11">
    <location>
        <begin position="464"/>
        <end position="473"/>
    </location>
</feature>
<feature type="compositionally biased region" description="Basic and acidic residues" evidence="11">
    <location>
        <begin position="400"/>
        <end position="414"/>
    </location>
</feature>
<dbReference type="GO" id="GO:0004674">
    <property type="term" value="F:protein serine/threonine kinase activity"/>
    <property type="evidence" value="ECO:0000318"/>
    <property type="project" value="GO_Central"/>
</dbReference>
<evidence type="ECO:0000259" key="12">
    <source>
        <dbReference type="PROSITE" id="PS50011"/>
    </source>
</evidence>
<feature type="compositionally biased region" description="Basic and acidic residues" evidence="11">
    <location>
        <begin position="512"/>
        <end position="533"/>
    </location>
</feature>
<dbReference type="PROSITE" id="PS00107">
    <property type="entry name" value="PROTEIN_KINASE_ATP"/>
    <property type="match status" value="1"/>
</dbReference>
<dbReference type="FunFam" id="1.10.510.10:FF:000207">
    <property type="entry name" value="serine/threonine-protein kinase dst1 isoform X1"/>
    <property type="match status" value="1"/>
</dbReference>
<proteinExistence type="inferred from homology"/>
<dbReference type="GO" id="GO:0005737">
    <property type="term" value="C:cytoplasm"/>
    <property type="evidence" value="ECO:0000318"/>
    <property type="project" value="GO_Central"/>
</dbReference>
<evidence type="ECO:0000256" key="8">
    <source>
        <dbReference type="ARBA" id="ARBA00047899"/>
    </source>
</evidence>
<dbReference type="Gene3D" id="1.10.510.10">
    <property type="entry name" value="Transferase(Phosphotransferase) domain 1"/>
    <property type="match status" value="1"/>
</dbReference>
<dbReference type="SMART" id="SM00220">
    <property type="entry name" value="S_TKc"/>
    <property type="match status" value="1"/>
</dbReference>
<reference evidence="13" key="1">
    <citation type="journal article" date="2021" name="Nat. Commun.">
        <title>Genomic analyses provide insights into spinach domestication and the genetic basis of agronomic traits.</title>
        <authorList>
            <person name="Cai X."/>
            <person name="Sun X."/>
            <person name="Xu C."/>
            <person name="Sun H."/>
            <person name="Wang X."/>
            <person name="Ge C."/>
            <person name="Zhang Z."/>
            <person name="Wang Q."/>
            <person name="Fei Z."/>
            <person name="Jiao C."/>
            <person name="Wang Q."/>
        </authorList>
    </citation>
    <scope>NUCLEOTIDE SEQUENCE [LARGE SCALE GENOMIC DNA]</scope>
    <source>
        <strain evidence="13">cv. Varoflay</strain>
    </source>
</reference>
<protein>
    <recommendedName>
        <fullName evidence="2">non-specific serine/threonine protein kinase</fullName>
        <ecNumber evidence="2">2.7.11.1</ecNumber>
    </recommendedName>
</protein>
<evidence type="ECO:0000256" key="4">
    <source>
        <dbReference type="ARBA" id="ARBA00022679"/>
    </source>
</evidence>
<gene>
    <name evidence="14" type="primary">LOC110798750</name>
</gene>
<keyword evidence="5 10" id="KW-0547">Nucleotide-binding</keyword>
<dbReference type="GO" id="GO:0035556">
    <property type="term" value="P:intracellular signal transduction"/>
    <property type="evidence" value="ECO:0000318"/>
    <property type="project" value="GO_Central"/>
</dbReference>
<dbReference type="CDD" id="cd06609">
    <property type="entry name" value="STKc_MST3_like"/>
    <property type="match status" value="1"/>
</dbReference>
<evidence type="ECO:0000256" key="11">
    <source>
        <dbReference type="SAM" id="MobiDB-lite"/>
    </source>
</evidence>
<dbReference type="AlphaFoldDB" id="A0A9R0J1Q9"/>
<comment type="catalytic activity">
    <reaction evidence="8">
        <text>L-threonyl-[protein] + ATP = O-phospho-L-threonyl-[protein] + ADP + H(+)</text>
        <dbReference type="Rhea" id="RHEA:46608"/>
        <dbReference type="Rhea" id="RHEA-COMP:11060"/>
        <dbReference type="Rhea" id="RHEA-COMP:11605"/>
        <dbReference type="ChEBI" id="CHEBI:15378"/>
        <dbReference type="ChEBI" id="CHEBI:30013"/>
        <dbReference type="ChEBI" id="CHEBI:30616"/>
        <dbReference type="ChEBI" id="CHEBI:61977"/>
        <dbReference type="ChEBI" id="CHEBI:456216"/>
        <dbReference type="EC" id="2.7.11.1"/>
    </reaction>
</comment>
<keyword evidence="3" id="KW-0723">Serine/threonine-protein kinase</keyword>
<dbReference type="EC" id="2.7.11.1" evidence="2"/>
<accession>A0A9R0J1Q9</accession>
<dbReference type="KEGG" id="soe:110798750"/>
<dbReference type="SUPFAM" id="SSF56112">
    <property type="entry name" value="Protein kinase-like (PK-like)"/>
    <property type="match status" value="1"/>
</dbReference>
<keyword evidence="7 10" id="KW-0067">ATP-binding</keyword>
<keyword evidence="4" id="KW-0808">Transferase</keyword>
<evidence type="ECO:0000256" key="5">
    <source>
        <dbReference type="ARBA" id="ARBA00022741"/>
    </source>
</evidence>
<keyword evidence="13" id="KW-1185">Reference proteome</keyword>
<dbReference type="InterPro" id="IPR017441">
    <property type="entry name" value="Protein_kinase_ATP_BS"/>
</dbReference>
<evidence type="ECO:0000256" key="1">
    <source>
        <dbReference type="ARBA" id="ARBA00008874"/>
    </source>
</evidence>
<evidence type="ECO:0000313" key="14">
    <source>
        <dbReference type="RefSeq" id="XP_021859642.1"/>
    </source>
</evidence>
<feature type="compositionally biased region" description="Polar residues" evidence="11">
    <location>
        <begin position="377"/>
        <end position="386"/>
    </location>
</feature>
<comment type="similarity">
    <text evidence="1">Belongs to the protein kinase superfamily. STE Ser/Thr protein kinase family. STE20 subfamily.</text>
</comment>
<dbReference type="OrthoDB" id="248923at2759"/>
<evidence type="ECO:0000256" key="6">
    <source>
        <dbReference type="ARBA" id="ARBA00022777"/>
    </source>
</evidence>
<feature type="binding site" evidence="10">
    <location>
        <position position="44"/>
    </location>
    <ligand>
        <name>ATP</name>
        <dbReference type="ChEBI" id="CHEBI:30616"/>
    </ligand>
</feature>
<evidence type="ECO:0000313" key="13">
    <source>
        <dbReference type="Proteomes" id="UP000813463"/>
    </source>
</evidence>
<dbReference type="Pfam" id="PF00069">
    <property type="entry name" value="Pkinase"/>
    <property type="match status" value="1"/>
</dbReference>
<dbReference type="PANTHER" id="PTHR48012:SF10">
    <property type="entry name" value="FI20177P1"/>
    <property type="match status" value="1"/>
</dbReference>
<keyword evidence="6" id="KW-0418">Kinase</keyword>
<reference evidence="14" key="2">
    <citation type="submission" date="2025-08" db="UniProtKB">
        <authorList>
            <consortium name="RefSeq"/>
        </authorList>
    </citation>
    <scope>IDENTIFICATION</scope>
    <source>
        <tissue evidence="14">Leaf</tissue>
    </source>
</reference>
<feature type="compositionally biased region" description="Polar residues" evidence="11">
    <location>
        <begin position="484"/>
        <end position="498"/>
    </location>
</feature>
<feature type="compositionally biased region" description="Low complexity" evidence="11">
    <location>
        <begin position="416"/>
        <end position="426"/>
    </location>
</feature>
<evidence type="ECO:0000256" key="3">
    <source>
        <dbReference type="ARBA" id="ARBA00022527"/>
    </source>
</evidence>
<evidence type="ECO:0000256" key="10">
    <source>
        <dbReference type="PROSITE-ProRule" id="PRU10141"/>
    </source>
</evidence>
<feature type="domain" description="Protein kinase" evidence="12">
    <location>
        <begin position="15"/>
        <end position="267"/>
    </location>
</feature>
<dbReference type="PROSITE" id="PS50011">
    <property type="entry name" value="PROTEIN_KINASE_DOM"/>
    <property type="match status" value="1"/>
</dbReference>
<evidence type="ECO:0000256" key="2">
    <source>
        <dbReference type="ARBA" id="ARBA00012513"/>
    </source>
</evidence>
<dbReference type="GeneID" id="110798750"/>
<dbReference type="GO" id="GO:0005524">
    <property type="term" value="F:ATP binding"/>
    <property type="evidence" value="ECO:0007669"/>
    <property type="project" value="UniProtKB-UniRule"/>
</dbReference>
<feature type="compositionally biased region" description="Polar residues" evidence="11">
    <location>
        <begin position="430"/>
        <end position="459"/>
    </location>
</feature>